<organism evidence="3 4">
    <name type="scientific">Cystobacter ferrugineus</name>
    <dbReference type="NCBI Taxonomy" id="83449"/>
    <lineage>
        <taxon>Bacteria</taxon>
        <taxon>Pseudomonadati</taxon>
        <taxon>Myxococcota</taxon>
        <taxon>Myxococcia</taxon>
        <taxon>Myxococcales</taxon>
        <taxon>Cystobacterineae</taxon>
        <taxon>Archangiaceae</taxon>
        <taxon>Cystobacter</taxon>
    </lineage>
</organism>
<dbReference type="SUPFAM" id="SSF53474">
    <property type="entry name" value="alpha/beta-Hydrolases"/>
    <property type="match status" value="1"/>
</dbReference>
<reference evidence="4" key="1">
    <citation type="submission" date="2016-11" db="EMBL/GenBank/DDBJ databases">
        <authorList>
            <person name="Shukria A."/>
            <person name="Stevens D.C."/>
        </authorList>
    </citation>
    <scope>NUCLEOTIDE SEQUENCE [LARGE SCALE GENOMIC DNA]</scope>
    <source>
        <strain evidence="4">Cbfe23</strain>
    </source>
</reference>
<dbReference type="Pfam" id="PF00561">
    <property type="entry name" value="Abhydrolase_1"/>
    <property type="match status" value="1"/>
</dbReference>
<dbReference type="PRINTS" id="PR00111">
    <property type="entry name" value="ABHYDROLASE"/>
</dbReference>
<dbReference type="AlphaFoldDB" id="A0A1L9AYM7"/>
<dbReference type="InterPro" id="IPR000073">
    <property type="entry name" value="AB_hydrolase_1"/>
</dbReference>
<sequence>MAGVLPPGPVEAAVLGELAPGVVLRACPLAGGGALRLLEGGEGPPLVLLHGRGSAASTWFPLLPALAREHRVLAVDLPGFGGSTATPGPLRTAEDGLRFFVEPVEAVLSALAPGPMTLVGHSLGGLVALELALRGRVPVERLVLVDAMGLGPEMAREARLYFRVGPERVARVLGPKLFGRIAPLPDTPLHRRLMTLDYELMTVSGGRAEATRAFNMLVPLTGDVFHRSERLGEVKPPTTYLWGENDGVLPVSLAEAAVRAQPSARLVRVRAGHSPHLEQPECLLSALRT</sequence>
<evidence type="ECO:0000313" key="4">
    <source>
        <dbReference type="Proteomes" id="UP000182229"/>
    </source>
</evidence>
<dbReference type="Gene3D" id="3.40.50.1820">
    <property type="entry name" value="alpha/beta hydrolase"/>
    <property type="match status" value="1"/>
</dbReference>
<feature type="domain" description="AB hydrolase-1" evidence="2">
    <location>
        <begin position="44"/>
        <end position="280"/>
    </location>
</feature>
<dbReference type="InterPro" id="IPR050266">
    <property type="entry name" value="AB_hydrolase_sf"/>
</dbReference>
<reference evidence="3 4" key="2">
    <citation type="submission" date="2016-12" db="EMBL/GenBank/DDBJ databases">
        <title>Draft Genome Sequence of Cystobacter ferrugineus Strain Cbfe23.</title>
        <authorList>
            <person name="Akbar S."/>
            <person name="Dowd S.E."/>
            <person name="Stevens D.C."/>
        </authorList>
    </citation>
    <scope>NUCLEOTIDE SEQUENCE [LARGE SCALE GENOMIC DNA]</scope>
    <source>
        <strain evidence="3 4">Cbfe23</strain>
    </source>
</reference>
<evidence type="ECO:0000313" key="3">
    <source>
        <dbReference type="EMBL" id="OJH35076.1"/>
    </source>
</evidence>
<protein>
    <submittedName>
        <fullName evidence="3">Alpha/beta hydrolase</fullName>
    </submittedName>
</protein>
<dbReference type="EMBL" id="MPIN01000016">
    <property type="protein sequence ID" value="OJH35076.1"/>
    <property type="molecule type" value="Genomic_DNA"/>
</dbReference>
<accession>A0A1L9AYM7</accession>
<keyword evidence="1 3" id="KW-0378">Hydrolase</keyword>
<comment type="caution">
    <text evidence="3">The sequence shown here is derived from an EMBL/GenBank/DDBJ whole genome shotgun (WGS) entry which is preliminary data.</text>
</comment>
<dbReference type="Proteomes" id="UP000182229">
    <property type="component" value="Unassembled WGS sequence"/>
</dbReference>
<keyword evidence="4" id="KW-1185">Reference proteome</keyword>
<dbReference type="STRING" id="83449.BON30_41005"/>
<dbReference type="InterPro" id="IPR029058">
    <property type="entry name" value="AB_hydrolase_fold"/>
</dbReference>
<dbReference type="PANTHER" id="PTHR43798:SF31">
    <property type="entry name" value="AB HYDROLASE SUPERFAMILY PROTEIN YCLE"/>
    <property type="match status" value="1"/>
</dbReference>
<name>A0A1L9AYM7_9BACT</name>
<evidence type="ECO:0000259" key="2">
    <source>
        <dbReference type="Pfam" id="PF00561"/>
    </source>
</evidence>
<evidence type="ECO:0000256" key="1">
    <source>
        <dbReference type="ARBA" id="ARBA00022801"/>
    </source>
</evidence>
<gene>
    <name evidence="3" type="ORF">BON30_41005</name>
</gene>
<dbReference type="PANTHER" id="PTHR43798">
    <property type="entry name" value="MONOACYLGLYCEROL LIPASE"/>
    <property type="match status" value="1"/>
</dbReference>
<dbReference type="GO" id="GO:0016020">
    <property type="term" value="C:membrane"/>
    <property type="evidence" value="ECO:0007669"/>
    <property type="project" value="TreeGrafter"/>
</dbReference>
<dbReference type="OrthoDB" id="5342129at2"/>
<proteinExistence type="predicted"/>
<dbReference type="GO" id="GO:0016787">
    <property type="term" value="F:hydrolase activity"/>
    <property type="evidence" value="ECO:0007669"/>
    <property type="project" value="UniProtKB-KW"/>
</dbReference>